<dbReference type="EMBL" id="JAGQEX010000005">
    <property type="protein sequence ID" value="MDV5976563.1"/>
    <property type="molecule type" value="Genomic_DNA"/>
</dbReference>
<feature type="transmembrane region" description="Helical" evidence="1">
    <location>
        <begin position="36"/>
        <end position="54"/>
    </location>
</feature>
<keyword evidence="1" id="KW-0472">Membrane</keyword>
<feature type="transmembrane region" description="Helical" evidence="1">
    <location>
        <begin position="66"/>
        <end position="86"/>
    </location>
</feature>
<organism evidence="2 3">
    <name type="scientific">Streptococcus canis</name>
    <dbReference type="NCBI Taxonomy" id="1329"/>
    <lineage>
        <taxon>Bacteria</taxon>
        <taxon>Bacillati</taxon>
        <taxon>Bacillota</taxon>
        <taxon>Bacilli</taxon>
        <taxon>Lactobacillales</taxon>
        <taxon>Streptococcaceae</taxon>
        <taxon>Streptococcus</taxon>
    </lineage>
</organism>
<reference evidence="2" key="1">
    <citation type="submission" date="2021-04" db="EMBL/GenBank/DDBJ databases">
        <title>Draft genomes of 20 S. canis strains.</title>
        <authorList>
            <person name="Pagnossin D."/>
            <person name="Weir W."/>
            <person name="Smith A."/>
            <person name="Ure R."/>
            <person name="Oravcova K."/>
        </authorList>
    </citation>
    <scope>NUCLEOTIDE SEQUENCE</scope>
    <source>
        <strain evidence="2">284</strain>
    </source>
</reference>
<feature type="transmembrane region" description="Helical" evidence="1">
    <location>
        <begin position="6"/>
        <end position="24"/>
    </location>
</feature>
<comment type="caution">
    <text evidence="2">The sequence shown here is derived from an EMBL/GenBank/DDBJ whole genome shotgun (WGS) entry which is preliminary data.</text>
</comment>
<dbReference type="Pfam" id="PF11457">
    <property type="entry name" value="DUF3021"/>
    <property type="match status" value="1"/>
</dbReference>
<evidence type="ECO:0000313" key="3">
    <source>
        <dbReference type="Proteomes" id="UP001186118"/>
    </source>
</evidence>
<dbReference type="InterPro" id="IPR021560">
    <property type="entry name" value="DUF3021"/>
</dbReference>
<keyword evidence="1" id="KW-1133">Transmembrane helix</keyword>
<gene>
    <name evidence="2" type="ORF">KB584_03650</name>
</gene>
<dbReference type="RefSeq" id="WP_272004147.1">
    <property type="nucleotide sequence ID" value="NZ_JAGQEX010000005.1"/>
</dbReference>
<sequence length="122" mass="13759">MLIKKAIIRGIIPLIIMTTISIIMKHQAQDAFQVKSTFLVGIIVTSVAAASVIYEIENWSLFRQSVVHFVTMLVTIFPCLLVSGWFKLNNISDYIKVFGIFLFTGIVLWGIAYFIFGKILAK</sequence>
<evidence type="ECO:0000256" key="1">
    <source>
        <dbReference type="SAM" id="Phobius"/>
    </source>
</evidence>
<feature type="transmembrane region" description="Helical" evidence="1">
    <location>
        <begin position="98"/>
        <end position="116"/>
    </location>
</feature>
<accession>A0AAE4TR52</accession>
<evidence type="ECO:0000313" key="2">
    <source>
        <dbReference type="EMBL" id="MDV5976563.1"/>
    </source>
</evidence>
<dbReference type="Proteomes" id="UP001186118">
    <property type="component" value="Unassembled WGS sequence"/>
</dbReference>
<keyword evidence="1" id="KW-0812">Transmembrane</keyword>
<protein>
    <submittedName>
        <fullName evidence="2">DUF3021 family protein</fullName>
    </submittedName>
</protein>
<dbReference type="AlphaFoldDB" id="A0AAE4TR52"/>
<name>A0AAE4TR52_STRCB</name>
<proteinExistence type="predicted"/>